<keyword evidence="4" id="KW-1185">Reference proteome</keyword>
<dbReference type="KEGG" id="bvo:Pan97_43860"/>
<feature type="chain" id="PRO_5022100279" description="DUF481 domain-containing protein" evidence="2">
    <location>
        <begin position="27"/>
        <end position="350"/>
    </location>
</feature>
<dbReference type="AlphaFoldDB" id="A0A518CDM1"/>
<protein>
    <recommendedName>
        <fullName evidence="5">DUF481 domain-containing protein</fullName>
    </recommendedName>
</protein>
<proteinExistence type="predicted"/>
<feature type="compositionally biased region" description="Basic and acidic residues" evidence="1">
    <location>
        <begin position="83"/>
        <end position="107"/>
    </location>
</feature>
<evidence type="ECO:0000256" key="2">
    <source>
        <dbReference type="SAM" id="SignalP"/>
    </source>
</evidence>
<name>A0A518CDM1_9BACT</name>
<dbReference type="EMBL" id="CP036289">
    <property type="protein sequence ID" value="QDU77319.1"/>
    <property type="molecule type" value="Genomic_DNA"/>
</dbReference>
<evidence type="ECO:0008006" key="5">
    <source>
        <dbReference type="Google" id="ProtNLM"/>
    </source>
</evidence>
<dbReference type="Pfam" id="PF04338">
    <property type="entry name" value="DUF481"/>
    <property type="match status" value="1"/>
</dbReference>
<accession>A0A518CDM1</accession>
<keyword evidence="2" id="KW-0732">Signal</keyword>
<evidence type="ECO:0000313" key="3">
    <source>
        <dbReference type="EMBL" id="QDU77319.1"/>
    </source>
</evidence>
<sequence precursor="true">MGWLSPHSILVMSLATLMTLASHSRASENASFDGIGLSYFEQTAGEKSDTEFVHYLMPDDELQSSLTSVLELPPLPELPTPKPEVEKPAEAKPEEVEKPKDAKKEEKPEEEEDTYGYFEYVPYGQYYHVDYWFGKATWKNSAELGLNGQTGNTESNSLRVGAKIKREGVATIFSADIRHLRTSDKDGLTQNNAYVKHKLEWPLKIHERWSLFEKTDIEYDAFKAFDMRLVFNGGVSYKPYKTDATDWTLSVGSGFSQEYGSPQKGIIPEATLGSDFSHQITEKQSFQIKFEFFPAFEADQGYRHVTDASYTIALDHGLSLKLSAEDRYDSTPNNRKRNDLDYACLLIWQF</sequence>
<dbReference type="Proteomes" id="UP000318626">
    <property type="component" value="Chromosome"/>
</dbReference>
<gene>
    <name evidence="3" type="ORF">Pan97_43860</name>
</gene>
<organism evidence="3 4">
    <name type="scientific">Bremerella volcania</name>
    <dbReference type="NCBI Taxonomy" id="2527984"/>
    <lineage>
        <taxon>Bacteria</taxon>
        <taxon>Pseudomonadati</taxon>
        <taxon>Planctomycetota</taxon>
        <taxon>Planctomycetia</taxon>
        <taxon>Pirellulales</taxon>
        <taxon>Pirellulaceae</taxon>
        <taxon>Bremerella</taxon>
    </lineage>
</organism>
<dbReference type="InterPro" id="IPR007433">
    <property type="entry name" value="DUF481"/>
</dbReference>
<evidence type="ECO:0000313" key="4">
    <source>
        <dbReference type="Proteomes" id="UP000318626"/>
    </source>
</evidence>
<feature type="signal peptide" evidence="2">
    <location>
        <begin position="1"/>
        <end position="26"/>
    </location>
</feature>
<feature type="compositionally biased region" description="Pro residues" evidence="1">
    <location>
        <begin position="73"/>
        <end position="82"/>
    </location>
</feature>
<evidence type="ECO:0000256" key="1">
    <source>
        <dbReference type="SAM" id="MobiDB-lite"/>
    </source>
</evidence>
<feature type="region of interest" description="Disordered" evidence="1">
    <location>
        <begin position="72"/>
        <end position="113"/>
    </location>
</feature>
<dbReference type="OrthoDB" id="290317at2"/>
<reference evidence="4" key="1">
    <citation type="submission" date="2019-02" db="EMBL/GenBank/DDBJ databases">
        <title>Deep-cultivation of Planctomycetes and their phenomic and genomic characterization uncovers novel biology.</title>
        <authorList>
            <person name="Wiegand S."/>
            <person name="Jogler M."/>
            <person name="Boedeker C."/>
            <person name="Pinto D."/>
            <person name="Vollmers J."/>
            <person name="Rivas-Marin E."/>
            <person name="Kohn T."/>
            <person name="Peeters S.H."/>
            <person name="Heuer A."/>
            <person name="Rast P."/>
            <person name="Oberbeckmann S."/>
            <person name="Bunk B."/>
            <person name="Jeske O."/>
            <person name="Meyerdierks A."/>
            <person name="Storesund J.E."/>
            <person name="Kallscheuer N."/>
            <person name="Luecker S."/>
            <person name="Lage O.M."/>
            <person name="Pohl T."/>
            <person name="Merkel B.J."/>
            <person name="Hornburger P."/>
            <person name="Mueller R.-W."/>
            <person name="Bruemmer F."/>
            <person name="Labrenz M."/>
            <person name="Spormann A.M."/>
            <person name="Op den Camp H."/>
            <person name="Overmann J."/>
            <person name="Amann R."/>
            <person name="Jetten M.S.M."/>
            <person name="Mascher T."/>
            <person name="Medema M.H."/>
            <person name="Devos D.P."/>
            <person name="Kaster A.-K."/>
            <person name="Ovreas L."/>
            <person name="Rohde M."/>
            <person name="Galperin M.Y."/>
            <person name="Jogler C."/>
        </authorList>
    </citation>
    <scope>NUCLEOTIDE SEQUENCE [LARGE SCALE GENOMIC DNA]</scope>
    <source>
        <strain evidence="4">Pan97</strain>
    </source>
</reference>